<evidence type="ECO:0000256" key="3">
    <source>
        <dbReference type="ARBA" id="ARBA00012190"/>
    </source>
</evidence>
<evidence type="ECO:0000256" key="5">
    <source>
        <dbReference type="ARBA" id="ARBA00022603"/>
    </source>
</evidence>
<evidence type="ECO:0000256" key="17">
    <source>
        <dbReference type="SAM" id="MobiDB-lite"/>
    </source>
</evidence>
<evidence type="ECO:0000313" key="20">
    <source>
        <dbReference type="Proteomes" id="UP000664132"/>
    </source>
</evidence>
<feature type="binding site" evidence="16">
    <location>
        <begin position="401"/>
        <end position="402"/>
    </location>
    <ligand>
        <name>S-adenosyl-L-methionine</name>
        <dbReference type="ChEBI" id="CHEBI:59789"/>
    </ligand>
</feature>
<comment type="subcellular location">
    <subcellularLocation>
        <location evidence="2 15">Nucleus</location>
    </subcellularLocation>
</comment>
<dbReference type="PROSITE" id="PS51569">
    <property type="entry name" value="DOT1"/>
    <property type="match status" value="1"/>
</dbReference>
<name>A0A8H8BVH7_9HELO</name>
<dbReference type="InterPro" id="IPR021162">
    <property type="entry name" value="Dot1"/>
</dbReference>
<keyword evidence="6 15" id="KW-0808">Transferase</keyword>
<dbReference type="GO" id="GO:0042393">
    <property type="term" value="F:histone binding"/>
    <property type="evidence" value="ECO:0007669"/>
    <property type="project" value="InterPro"/>
</dbReference>
<dbReference type="GO" id="GO:0032259">
    <property type="term" value="P:methylation"/>
    <property type="evidence" value="ECO:0007669"/>
    <property type="project" value="UniProtKB-KW"/>
</dbReference>
<feature type="region of interest" description="Disordered" evidence="17">
    <location>
        <begin position="1"/>
        <end position="134"/>
    </location>
</feature>
<comment type="caution">
    <text evidence="19">The sequence shown here is derived from an EMBL/GenBank/DDBJ whole genome shotgun (WGS) entry which is preliminary data.</text>
</comment>
<dbReference type="GO" id="GO:0140956">
    <property type="term" value="F:histone H3K79 trimethyltransferase activity"/>
    <property type="evidence" value="ECO:0007669"/>
    <property type="project" value="UniProtKB-EC"/>
</dbReference>
<gene>
    <name evidence="19" type="ORF">IFR04_001750</name>
</gene>
<dbReference type="InterPro" id="IPR030445">
    <property type="entry name" value="H3-K79_meTrfase"/>
</dbReference>
<dbReference type="SUPFAM" id="SSF53335">
    <property type="entry name" value="S-adenosyl-L-methionine-dependent methyltransferases"/>
    <property type="match status" value="1"/>
</dbReference>
<evidence type="ECO:0000256" key="14">
    <source>
        <dbReference type="ARBA" id="ARBA00047770"/>
    </source>
</evidence>
<feature type="binding site" evidence="16">
    <location>
        <position position="365"/>
    </location>
    <ligand>
        <name>S-adenosyl-L-methionine</name>
        <dbReference type="ChEBI" id="CHEBI:59789"/>
    </ligand>
</feature>
<dbReference type="Proteomes" id="UP000664132">
    <property type="component" value="Unassembled WGS sequence"/>
</dbReference>
<evidence type="ECO:0000256" key="16">
    <source>
        <dbReference type="PIRSR" id="PIRSR017570-1"/>
    </source>
</evidence>
<evidence type="ECO:0000256" key="12">
    <source>
        <dbReference type="ARBA" id="ARBA00023242"/>
    </source>
</evidence>
<evidence type="ECO:0000256" key="10">
    <source>
        <dbReference type="ARBA" id="ARBA00023015"/>
    </source>
</evidence>
<accession>A0A8H8BVH7</accession>
<dbReference type="AlphaFoldDB" id="A0A8H8BVH7"/>
<keyword evidence="11 15" id="KW-0804">Transcription</keyword>
<dbReference type="Gene3D" id="1.10.260.170">
    <property type="match status" value="1"/>
</dbReference>
<keyword evidence="20" id="KW-1185">Reference proteome</keyword>
<evidence type="ECO:0000256" key="6">
    <source>
        <dbReference type="ARBA" id="ARBA00022679"/>
    </source>
</evidence>
<comment type="similarity">
    <text evidence="15">Belongs to the class I-like SAM-binding methyltransferase superfamily. DOT1 family.</text>
</comment>
<dbReference type="EC" id="2.1.1.360" evidence="3 15"/>
<comment type="catalytic activity">
    <reaction evidence="14 15">
        <text>L-lysyl(79)-[histone H3] + 3 S-adenosyl-L-methionine = N(6),N(6),N(6)-trimethyl-L-lysyl(79)-[histone H3] + 3 S-adenosyl-L-homocysteine + 3 H(+)</text>
        <dbReference type="Rhea" id="RHEA:60328"/>
        <dbReference type="Rhea" id="RHEA-COMP:15549"/>
        <dbReference type="Rhea" id="RHEA-COMP:15552"/>
        <dbReference type="ChEBI" id="CHEBI:15378"/>
        <dbReference type="ChEBI" id="CHEBI:29969"/>
        <dbReference type="ChEBI" id="CHEBI:57856"/>
        <dbReference type="ChEBI" id="CHEBI:59789"/>
        <dbReference type="ChEBI" id="CHEBI:61961"/>
        <dbReference type="EC" id="2.1.1.360"/>
    </reaction>
</comment>
<dbReference type="GO" id="GO:0006281">
    <property type="term" value="P:DNA repair"/>
    <property type="evidence" value="ECO:0007669"/>
    <property type="project" value="InterPro"/>
</dbReference>
<keyword evidence="9 15" id="KW-0156">Chromatin regulator</keyword>
<keyword evidence="8" id="KW-0677">Repeat</keyword>
<reference evidence="19" key="1">
    <citation type="submission" date="2021-02" db="EMBL/GenBank/DDBJ databases">
        <title>Genome sequence Cadophora malorum strain M34.</title>
        <authorList>
            <person name="Stefanovic E."/>
            <person name="Vu D."/>
            <person name="Scully C."/>
            <person name="Dijksterhuis J."/>
            <person name="Roader J."/>
            <person name="Houbraken J."/>
        </authorList>
    </citation>
    <scope>NUCLEOTIDE SEQUENCE</scope>
    <source>
        <strain evidence="19">M34</strain>
    </source>
</reference>
<evidence type="ECO:0000256" key="4">
    <source>
        <dbReference type="ARBA" id="ARBA00020987"/>
    </source>
</evidence>
<evidence type="ECO:0000256" key="8">
    <source>
        <dbReference type="ARBA" id="ARBA00022737"/>
    </source>
</evidence>
<comment type="function">
    <text evidence="1 15">Histone methyltransferase that specifically trimethylates histone H3 to form H3K79me3. This methylation is required for telomere silencing and for the pachytene checkpoint during the meiotic cell cycle by allowing the recruitment of RAD9 to double strand breaks. Nucleosomes are preferred as substrate compared to free histone.</text>
</comment>
<sequence>MFGGVKSGIQRRKGVVSTVRIQTEKKPAPLPSVERARHQIPQRPLPSRESSARASPSSAAASPATPATPSSDLNEYSSLRPPKRKATRQLSPNEMPIMYDSSDEGSDSSIDLNDSKYFKRQKTNLPEDKSRQLRSRKAFSEEMGTSFEMIHAADLCNKSSSASSDNVTVKLKYPSASQLERFYLDFGKDKIDSLEEIINVARIVRDVYLTKKQAEVFTQTGTGVIRRLQKAQNAITSNKTKKVDVSLLRDFKKAVDFYNATMTSLLQEGALAKNLDELHHLPLEMVQFILQQVYDRAVSPNVDELREYKAGSDGVYGELLSPFVHTVLEKCRLKSDQVFVDLGSGVGNVVLQAALEFGCESWGCENMENACRLAAKQEAEFKARCRLWGLKTGEVKLKKGDFLIDSDIIDVLKRADVVLVNNAVFGAETNRILRDLFLDLKDGCHIISLQSFATGSARNHQDSANLIQNTPESPYRFGPLDVSWTGGGGNYYIATKDTAHLTRMRAANGQ</sequence>
<protein>
    <recommendedName>
        <fullName evidence="4 15">Histone-lysine N-methyltransferase, H3 lysine-79 specific</fullName>
        <ecNumber evidence="3 15">2.1.1.360</ecNumber>
    </recommendedName>
    <alternativeName>
        <fullName evidence="13 15">Histone H3-K79 methyltransferase</fullName>
    </alternativeName>
</protein>
<keyword evidence="7 15" id="KW-0949">S-adenosyl-L-methionine</keyword>
<dbReference type="PANTHER" id="PTHR21451:SF0">
    <property type="entry name" value="HISTONE-LYSINE N-METHYLTRANSFERASE, H3 LYSINE-79 SPECIFIC"/>
    <property type="match status" value="1"/>
</dbReference>
<evidence type="ECO:0000256" key="1">
    <source>
        <dbReference type="ARBA" id="ARBA00003482"/>
    </source>
</evidence>
<dbReference type="InterPro" id="IPR029063">
    <property type="entry name" value="SAM-dependent_MTases_sf"/>
</dbReference>
<feature type="binding site" evidence="16">
    <location>
        <begin position="339"/>
        <end position="348"/>
    </location>
    <ligand>
        <name>S-adenosyl-L-methionine</name>
        <dbReference type="ChEBI" id="CHEBI:59789"/>
    </ligand>
</feature>
<keyword evidence="5 15" id="KW-0489">Methyltransferase</keyword>
<dbReference type="CDD" id="cd02440">
    <property type="entry name" value="AdoMet_MTases"/>
    <property type="match status" value="1"/>
</dbReference>
<dbReference type="InterPro" id="IPR025789">
    <property type="entry name" value="DOT1_dom"/>
</dbReference>
<dbReference type="PIRSF" id="PIRSF017570">
    <property type="entry name" value="Histone_H3-K79_MeTrfase"/>
    <property type="match status" value="1"/>
</dbReference>
<proteinExistence type="inferred from homology"/>
<evidence type="ECO:0000256" key="2">
    <source>
        <dbReference type="ARBA" id="ARBA00004123"/>
    </source>
</evidence>
<organism evidence="19 20">
    <name type="scientific">Cadophora malorum</name>
    <dbReference type="NCBI Taxonomy" id="108018"/>
    <lineage>
        <taxon>Eukaryota</taxon>
        <taxon>Fungi</taxon>
        <taxon>Dikarya</taxon>
        <taxon>Ascomycota</taxon>
        <taxon>Pezizomycotina</taxon>
        <taxon>Leotiomycetes</taxon>
        <taxon>Helotiales</taxon>
        <taxon>Ploettnerulaceae</taxon>
        <taxon>Cadophora</taxon>
    </lineage>
</organism>
<evidence type="ECO:0000256" key="9">
    <source>
        <dbReference type="ARBA" id="ARBA00022853"/>
    </source>
</evidence>
<evidence type="ECO:0000256" key="13">
    <source>
        <dbReference type="ARBA" id="ARBA00029821"/>
    </source>
</evidence>
<dbReference type="OrthoDB" id="443402at2759"/>
<feature type="compositionally biased region" description="Low complexity" evidence="17">
    <location>
        <begin position="47"/>
        <end position="71"/>
    </location>
</feature>
<dbReference type="GO" id="GO:0031509">
    <property type="term" value="P:subtelomeric heterochromatin formation"/>
    <property type="evidence" value="ECO:0007669"/>
    <property type="project" value="InterPro"/>
</dbReference>
<evidence type="ECO:0000313" key="19">
    <source>
        <dbReference type="EMBL" id="KAG4425183.1"/>
    </source>
</evidence>
<dbReference type="PANTHER" id="PTHR21451">
    <property type="entry name" value="HISTONE H3 METHYLTRANSFERASE"/>
    <property type="match status" value="1"/>
</dbReference>
<dbReference type="GO" id="GO:0000077">
    <property type="term" value="P:DNA damage checkpoint signaling"/>
    <property type="evidence" value="ECO:0007669"/>
    <property type="project" value="InterPro"/>
</dbReference>
<evidence type="ECO:0000256" key="7">
    <source>
        <dbReference type="ARBA" id="ARBA00022691"/>
    </source>
</evidence>
<dbReference type="FunFam" id="3.40.50.150:FF:000033">
    <property type="entry name" value="Histone-lysine N-methyltransferase, H3 lysine-79 specific"/>
    <property type="match status" value="1"/>
</dbReference>
<feature type="binding site" evidence="16">
    <location>
        <begin position="316"/>
        <end position="319"/>
    </location>
    <ligand>
        <name>S-adenosyl-L-methionine</name>
        <dbReference type="ChEBI" id="CHEBI:59789"/>
    </ligand>
</feature>
<dbReference type="EMBL" id="JAFJYH010000013">
    <property type="protein sequence ID" value="KAG4425183.1"/>
    <property type="molecule type" value="Genomic_DNA"/>
</dbReference>
<evidence type="ECO:0000256" key="15">
    <source>
        <dbReference type="PIRNR" id="PIRNR017570"/>
    </source>
</evidence>
<dbReference type="Gene3D" id="3.40.50.150">
    <property type="entry name" value="Vaccinia Virus protein VP39"/>
    <property type="match status" value="1"/>
</dbReference>
<dbReference type="Pfam" id="PF08123">
    <property type="entry name" value="DOT1"/>
    <property type="match status" value="1"/>
</dbReference>
<dbReference type="GO" id="GO:0000786">
    <property type="term" value="C:nucleosome"/>
    <property type="evidence" value="ECO:0007669"/>
    <property type="project" value="InterPro"/>
</dbReference>
<dbReference type="GO" id="GO:0005634">
    <property type="term" value="C:nucleus"/>
    <property type="evidence" value="ECO:0007669"/>
    <property type="project" value="UniProtKB-SubCell"/>
</dbReference>
<dbReference type="GO" id="GO:0000781">
    <property type="term" value="C:chromosome, telomeric region"/>
    <property type="evidence" value="ECO:0007669"/>
    <property type="project" value="GOC"/>
</dbReference>
<evidence type="ECO:0000256" key="11">
    <source>
        <dbReference type="ARBA" id="ARBA00023163"/>
    </source>
</evidence>
<keyword evidence="12 15" id="KW-0539">Nucleus</keyword>
<feature type="domain" description="DOT1" evidence="18">
    <location>
        <begin position="180"/>
        <end position="509"/>
    </location>
</feature>
<evidence type="ECO:0000259" key="18">
    <source>
        <dbReference type="PROSITE" id="PS51569"/>
    </source>
</evidence>
<keyword evidence="10 15" id="KW-0805">Transcription regulation</keyword>